<evidence type="ECO:0000256" key="3">
    <source>
        <dbReference type="ARBA" id="ARBA00023163"/>
    </source>
</evidence>
<dbReference type="OrthoDB" id="3178272at2"/>
<evidence type="ECO:0000313" key="5">
    <source>
        <dbReference type="EMBL" id="RYP81704.1"/>
    </source>
</evidence>
<proteinExistence type="predicted"/>
<dbReference type="SUPFAM" id="SSF46894">
    <property type="entry name" value="C-terminal effector domain of the bipartite response regulators"/>
    <property type="match status" value="1"/>
</dbReference>
<dbReference type="PROSITE" id="PS50043">
    <property type="entry name" value="HTH_LUXR_2"/>
    <property type="match status" value="1"/>
</dbReference>
<evidence type="ECO:0000256" key="2">
    <source>
        <dbReference type="ARBA" id="ARBA00023125"/>
    </source>
</evidence>
<sequence length="250" mass="27858">MATVAHRWNEWLDFVAGLAATPCPVFPYRAVRARLQESFQARASYNWSDGPDSWEFEFEEPIPGWPTEEDTRFWLTEGMATHPIFCFYASTGIPTAMTIGRVPAALVPRHGFAKTRERVARVGLEQQLTIPVHLTPTTSRTFVLGQSGADYSDEDVELARLVQPLIALLLRQALLLADADCVTAYGLGLTGRELAVLRLLADGRTARAIAHELRVSPRTVHTHLAHIYRKLGVCDRMRAVLVARELGVLN</sequence>
<name>A0A4Q4Z492_9ACTN</name>
<dbReference type="PANTHER" id="PTHR44688">
    <property type="entry name" value="DNA-BINDING TRANSCRIPTIONAL ACTIVATOR DEVR_DOSR"/>
    <property type="match status" value="1"/>
</dbReference>
<dbReference type="EMBL" id="SDKM01000061">
    <property type="protein sequence ID" value="RYP81704.1"/>
    <property type="molecule type" value="Genomic_DNA"/>
</dbReference>
<keyword evidence="3" id="KW-0804">Transcription</keyword>
<organism evidence="5 6">
    <name type="scientific">Nocardioides guangzhouensis</name>
    <dbReference type="NCBI Taxonomy" id="2497878"/>
    <lineage>
        <taxon>Bacteria</taxon>
        <taxon>Bacillati</taxon>
        <taxon>Actinomycetota</taxon>
        <taxon>Actinomycetes</taxon>
        <taxon>Propionibacteriales</taxon>
        <taxon>Nocardioidaceae</taxon>
        <taxon>Nocardioides</taxon>
    </lineage>
</organism>
<dbReference type="PRINTS" id="PR00038">
    <property type="entry name" value="HTHLUXR"/>
</dbReference>
<comment type="caution">
    <text evidence="5">The sequence shown here is derived from an EMBL/GenBank/DDBJ whole genome shotgun (WGS) entry which is preliminary data.</text>
</comment>
<dbReference type="PANTHER" id="PTHR44688:SF16">
    <property type="entry name" value="DNA-BINDING TRANSCRIPTIONAL ACTIVATOR DEVR_DOSR"/>
    <property type="match status" value="1"/>
</dbReference>
<keyword evidence="1" id="KW-0805">Transcription regulation</keyword>
<dbReference type="Gene3D" id="1.10.10.10">
    <property type="entry name" value="Winged helix-like DNA-binding domain superfamily/Winged helix DNA-binding domain"/>
    <property type="match status" value="1"/>
</dbReference>
<dbReference type="InterPro" id="IPR016032">
    <property type="entry name" value="Sig_transdc_resp-reg_C-effctor"/>
</dbReference>
<dbReference type="Proteomes" id="UP000295198">
    <property type="component" value="Unassembled WGS sequence"/>
</dbReference>
<evidence type="ECO:0000256" key="1">
    <source>
        <dbReference type="ARBA" id="ARBA00023015"/>
    </source>
</evidence>
<protein>
    <submittedName>
        <fullName evidence="5">Response regulator transcription factor</fullName>
    </submittedName>
</protein>
<dbReference type="Pfam" id="PF00196">
    <property type="entry name" value="GerE"/>
    <property type="match status" value="1"/>
</dbReference>
<keyword evidence="6" id="KW-1185">Reference proteome</keyword>
<dbReference type="RefSeq" id="WP_134720858.1">
    <property type="nucleotide sequence ID" value="NZ_SDKM01000061.1"/>
</dbReference>
<feature type="domain" description="HTH luxR-type" evidence="4">
    <location>
        <begin position="182"/>
        <end position="247"/>
    </location>
</feature>
<dbReference type="CDD" id="cd06170">
    <property type="entry name" value="LuxR_C_like"/>
    <property type="match status" value="1"/>
</dbReference>
<dbReference type="InterPro" id="IPR000792">
    <property type="entry name" value="Tscrpt_reg_LuxR_C"/>
</dbReference>
<dbReference type="SMART" id="SM00421">
    <property type="entry name" value="HTH_LUXR"/>
    <property type="match status" value="1"/>
</dbReference>
<dbReference type="GO" id="GO:0003677">
    <property type="term" value="F:DNA binding"/>
    <property type="evidence" value="ECO:0007669"/>
    <property type="project" value="UniProtKB-KW"/>
</dbReference>
<dbReference type="AlphaFoldDB" id="A0A4Q4Z492"/>
<accession>A0A4Q4Z492</accession>
<dbReference type="InterPro" id="IPR036388">
    <property type="entry name" value="WH-like_DNA-bd_sf"/>
</dbReference>
<keyword evidence="2" id="KW-0238">DNA-binding</keyword>
<dbReference type="PROSITE" id="PS00622">
    <property type="entry name" value="HTH_LUXR_1"/>
    <property type="match status" value="1"/>
</dbReference>
<evidence type="ECO:0000259" key="4">
    <source>
        <dbReference type="PROSITE" id="PS50043"/>
    </source>
</evidence>
<reference evidence="5 6" key="1">
    <citation type="submission" date="2019-01" db="EMBL/GenBank/DDBJ databases">
        <title>Nocardioides guangzhouensis sp. nov., an actinobacterium isolated from soil.</title>
        <authorList>
            <person name="Fu Y."/>
            <person name="Cai Y."/>
            <person name="Lin Z."/>
            <person name="Chen P."/>
        </authorList>
    </citation>
    <scope>NUCLEOTIDE SEQUENCE [LARGE SCALE GENOMIC DNA]</scope>
    <source>
        <strain evidence="5 6">130</strain>
    </source>
</reference>
<gene>
    <name evidence="5" type="ORF">EKO23_23185</name>
</gene>
<evidence type="ECO:0000313" key="6">
    <source>
        <dbReference type="Proteomes" id="UP000295198"/>
    </source>
</evidence>
<dbReference type="GO" id="GO:0006355">
    <property type="term" value="P:regulation of DNA-templated transcription"/>
    <property type="evidence" value="ECO:0007669"/>
    <property type="project" value="InterPro"/>
</dbReference>